<evidence type="ECO:0000313" key="1">
    <source>
        <dbReference type="EMBL" id="PTQ66226.1"/>
    </source>
</evidence>
<proteinExistence type="predicted"/>
<dbReference type="RefSeq" id="WP_107818128.1">
    <property type="nucleotide sequence ID" value="NZ_QAOH01000033.1"/>
</dbReference>
<keyword evidence="2" id="KW-1185">Reference proteome</keyword>
<name>A0A2T5H3S2_9RHOB</name>
<sequence>MKCLLHIGTEKTGSTSIQNFLTCNIEEFSRHGIKICETLGVGNNRVLASYFQGRLDDFSRQHKLKTLEEQKAYFAADLDAFRLEVEAARKTHEIFLISSEHLHSRLTTPEQVADLQAFLSPLFDEIQVFGYFREQASLVKSNYSTWVEGGGGAASLAKFCQEATPGNPYYDYCALAEMWTEAFGRDAFCARLYKRSALHEGDVRMDFAIEALGLQSFSDFTFIETESNRSLGSVGILIARGLNFALPQFWFGGRRNRFRDGLMRLAILSGLARIGQLKFPQASDIKYQFENSNRLFSKNFLGEPNNIFR</sequence>
<gene>
    <name evidence="1" type="ORF">C8N42_1331</name>
</gene>
<dbReference type="Proteomes" id="UP000244077">
    <property type="component" value="Unassembled WGS sequence"/>
</dbReference>
<dbReference type="OrthoDB" id="7540582at2"/>
<dbReference type="EMBL" id="QAOH01000033">
    <property type="protein sequence ID" value="PTQ66226.1"/>
    <property type="molecule type" value="Genomic_DNA"/>
</dbReference>
<protein>
    <recommendedName>
        <fullName evidence="3">Sulfotransferase family protein</fullName>
    </recommendedName>
</protein>
<comment type="caution">
    <text evidence="1">The sequence shown here is derived from an EMBL/GenBank/DDBJ whole genome shotgun (WGS) entry which is preliminary data.</text>
</comment>
<reference evidence="1 2" key="1">
    <citation type="submission" date="2018-04" db="EMBL/GenBank/DDBJ databases">
        <title>Genomic Encyclopedia of Archaeal and Bacterial Type Strains, Phase II (KMG-II): from individual species to whole genera.</title>
        <authorList>
            <person name="Goeker M."/>
        </authorList>
    </citation>
    <scope>NUCLEOTIDE SEQUENCE [LARGE SCALE GENOMIC DNA]</scope>
    <source>
        <strain evidence="1 2">DSM 100434</strain>
    </source>
</reference>
<organism evidence="1 2">
    <name type="scientific">Celeribacter persicus</name>
    <dbReference type="NCBI Taxonomy" id="1651082"/>
    <lineage>
        <taxon>Bacteria</taxon>
        <taxon>Pseudomonadati</taxon>
        <taxon>Pseudomonadota</taxon>
        <taxon>Alphaproteobacteria</taxon>
        <taxon>Rhodobacterales</taxon>
        <taxon>Roseobacteraceae</taxon>
        <taxon>Celeribacter</taxon>
    </lineage>
</organism>
<evidence type="ECO:0000313" key="2">
    <source>
        <dbReference type="Proteomes" id="UP000244077"/>
    </source>
</evidence>
<accession>A0A2T5H3S2</accession>
<dbReference type="AlphaFoldDB" id="A0A2T5H3S2"/>
<evidence type="ECO:0008006" key="3">
    <source>
        <dbReference type="Google" id="ProtNLM"/>
    </source>
</evidence>